<sequence>MTVAEFVVKLGLGKDKFESSKFEEMCIYERNHEEDNGAGNANEAECEKKPVESFLCHGPHRLQKCSRKSTIKKDDASDNEPNKLGSSNGKVKAKRGKEEQEKQVKCLLFCGPHELRDYPKQTMVKEKATLELVDSSEGLPPKEKMSLSLDLREKLAMKTMKLGPIRFNLRKAMELAESSARLLPIEEVSCASDLEEEVAMQTLKLGSMRLTSVDTSEELPPFERRDPFKVLKQEGQGTVGNLKPSCSIQEDSVRSELECGQKRAVASCQ</sequence>
<dbReference type="Proteomes" id="UP000593561">
    <property type="component" value="Unassembled WGS sequence"/>
</dbReference>
<dbReference type="EMBL" id="JABFAC010000009">
    <property type="protein sequence ID" value="MBA0625024.1"/>
    <property type="molecule type" value="Genomic_DNA"/>
</dbReference>
<feature type="region of interest" description="Disordered" evidence="1">
    <location>
        <begin position="64"/>
        <end position="97"/>
    </location>
</feature>
<evidence type="ECO:0000313" key="3">
    <source>
        <dbReference type="Proteomes" id="UP000593561"/>
    </source>
</evidence>
<evidence type="ECO:0000256" key="1">
    <source>
        <dbReference type="SAM" id="MobiDB-lite"/>
    </source>
</evidence>
<gene>
    <name evidence="2" type="ORF">Godav_010277</name>
</gene>
<evidence type="ECO:0000313" key="2">
    <source>
        <dbReference type="EMBL" id="MBA0625024.1"/>
    </source>
</evidence>
<reference evidence="2 3" key="1">
    <citation type="journal article" date="2019" name="Genome Biol. Evol.">
        <title>Insights into the evolution of the New World diploid cottons (Gossypium, subgenus Houzingenia) based on genome sequencing.</title>
        <authorList>
            <person name="Grover C.E."/>
            <person name="Arick M.A. 2nd"/>
            <person name="Thrash A."/>
            <person name="Conover J.L."/>
            <person name="Sanders W.S."/>
            <person name="Peterson D.G."/>
            <person name="Frelichowski J.E."/>
            <person name="Scheffler J.A."/>
            <person name="Scheffler B.E."/>
            <person name="Wendel J.F."/>
        </authorList>
    </citation>
    <scope>NUCLEOTIDE SEQUENCE [LARGE SCALE GENOMIC DNA]</scope>
    <source>
        <strain evidence="2">27</strain>
        <tissue evidence="2">Leaf</tissue>
    </source>
</reference>
<name>A0A7J8SFX4_GOSDV</name>
<keyword evidence="3" id="KW-1185">Reference proteome</keyword>
<organism evidence="2 3">
    <name type="scientific">Gossypium davidsonii</name>
    <name type="common">Davidson's cotton</name>
    <name type="synonym">Gossypium klotzschianum subsp. davidsonii</name>
    <dbReference type="NCBI Taxonomy" id="34287"/>
    <lineage>
        <taxon>Eukaryota</taxon>
        <taxon>Viridiplantae</taxon>
        <taxon>Streptophyta</taxon>
        <taxon>Embryophyta</taxon>
        <taxon>Tracheophyta</taxon>
        <taxon>Spermatophyta</taxon>
        <taxon>Magnoliopsida</taxon>
        <taxon>eudicotyledons</taxon>
        <taxon>Gunneridae</taxon>
        <taxon>Pentapetalae</taxon>
        <taxon>rosids</taxon>
        <taxon>malvids</taxon>
        <taxon>Malvales</taxon>
        <taxon>Malvaceae</taxon>
        <taxon>Malvoideae</taxon>
        <taxon>Gossypium</taxon>
    </lineage>
</organism>
<dbReference type="AlphaFoldDB" id="A0A7J8SFX4"/>
<proteinExistence type="predicted"/>
<comment type="caution">
    <text evidence="2">The sequence shown here is derived from an EMBL/GenBank/DDBJ whole genome shotgun (WGS) entry which is preliminary data.</text>
</comment>
<accession>A0A7J8SFX4</accession>
<protein>
    <submittedName>
        <fullName evidence="2">Uncharacterized protein</fullName>
    </submittedName>
</protein>